<dbReference type="SUPFAM" id="SSF51445">
    <property type="entry name" value="(Trans)glycosidases"/>
    <property type="match status" value="1"/>
</dbReference>
<dbReference type="SUPFAM" id="SSF110296">
    <property type="entry name" value="Oligoxyloglucan reducing end-specific cellobiohydrolase"/>
    <property type="match status" value="2"/>
</dbReference>
<comment type="similarity">
    <text evidence="1">Belongs to the glycosyl hydrolase 39 family.</text>
</comment>
<dbReference type="Pfam" id="PF01229">
    <property type="entry name" value="Glyco_hydro_39"/>
    <property type="match status" value="1"/>
</dbReference>
<dbReference type="CDD" id="cd15482">
    <property type="entry name" value="Sialidase_non-viral"/>
    <property type="match status" value="2"/>
</dbReference>
<dbReference type="Gene3D" id="3.20.20.80">
    <property type="entry name" value="Glycosidases"/>
    <property type="match status" value="1"/>
</dbReference>
<evidence type="ECO:0000259" key="9">
    <source>
        <dbReference type="Pfam" id="PF01229"/>
    </source>
</evidence>
<accession>A0ABU1MP87</accession>
<evidence type="ECO:0000256" key="1">
    <source>
        <dbReference type="ARBA" id="ARBA00008875"/>
    </source>
</evidence>
<reference evidence="10 11" key="1">
    <citation type="submission" date="2023-07" db="EMBL/GenBank/DDBJ databases">
        <title>Sorghum-associated microbial communities from plants grown in Nebraska, USA.</title>
        <authorList>
            <person name="Schachtman D."/>
        </authorList>
    </citation>
    <scope>NUCLEOTIDE SEQUENCE [LARGE SCALE GENOMIC DNA]</scope>
    <source>
        <strain evidence="10 11">DS1027</strain>
    </source>
</reference>
<dbReference type="InterPro" id="IPR049165">
    <property type="entry name" value="GH39_as"/>
</dbReference>
<evidence type="ECO:0000256" key="6">
    <source>
        <dbReference type="ARBA" id="ARBA00023326"/>
    </source>
</evidence>
<dbReference type="Proteomes" id="UP001184150">
    <property type="component" value="Unassembled WGS sequence"/>
</dbReference>
<evidence type="ECO:0000313" key="11">
    <source>
        <dbReference type="Proteomes" id="UP001184150"/>
    </source>
</evidence>
<keyword evidence="6" id="KW-0624">Polysaccharide degradation</keyword>
<dbReference type="PANTHER" id="PTHR43739">
    <property type="entry name" value="XYLOGLUCANASE (EUROFUNG)"/>
    <property type="match status" value="1"/>
</dbReference>
<dbReference type="EMBL" id="JAVDRD010000008">
    <property type="protein sequence ID" value="MDR6512163.1"/>
    <property type="molecule type" value="Genomic_DNA"/>
</dbReference>
<dbReference type="PROSITE" id="PS01027">
    <property type="entry name" value="GLYCOSYL_HYDROL_F39"/>
    <property type="match status" value="1"/>
</dbReference>
<evidence type="ECO:0000256" key="7">
    <source>
        <dbReference type="ARBA" id="ARBA00037986"/>
    </source>
</evidence>
<dbReference type="InterPro" id="IPR000514">
    <property type="entry name" value="Glyco_hydro_39"/>
</dbReference>
<evidence type="ECO:0000256" key="2">
    <source>
        <dbReference type="ARBA" id="ARBA00022729"/>
    </source>
</evidence>
<dbReference type="SUPFAM" id="SSF51011">
    <property type="entry name" value="Glycosyl hydrolase domain"/>
    <property type="match status" value="1"/>
</dbReference>
<evidence type="ECO:0000313" key="10">
    <source>
        <dbReference type="EMBL" id="MDR6512163.1"/>
    </source>
</evidence>
<dbReference type="InterPro" id="IPR015943">
    <property type="entry name" value="WD40/YVTN_repeat-like_dom_sf"/>
</dbReference>
<keyword evidence="4" id="KW-0119">Carbohydrate metabolism</keyword>
<dbReference type="Gene3D" id="2.60.40.1500">
    <property type="entry name" value="Glycosyl hydrolase domain, family 39"/>
    <property type="match status" value="1"/>
</dbReference>
<dbReference type="RefSeq" id="WP_309805814.1">
    <property type="nucleotide sequence ID" value="NZ_JAVDRD010000008.1"/>
</dbReference>
<evidence type="ECO:0000256" key="3">
    <source>
        <dbReference type="ARBA" id="ARBA00022801"/>
    </source>
</evidence>
<evidence type="ECO:0000256" key="8">
    <source>
        <dbReference type="SAM" id="SignalP"/>
    </source>
</evidence>
<evidence type="ECO:0000256" key="5">
    <source>
        <dbReference type="ARBA" id="ARBA00023295"/>
    </source>
</evidence>
<sequence>MPGIPFRGARRLACTALASFLALGVAAPLHAQAPAAATAAATPLASGPYHWQTVPFGAGGFVDGFLYHPRTPGILYARTDIGGMYRFDFENKRWIPLLDHLGRDDGDLMGILSFAVDPNAPDRVYAAAGLYLSQWSRKGAILRSDDRGRTWQKTELPIGVGGNSDGRGTGERLAVDPRQGDVLYFGSNRDGLWKSTDRGLTFARTGAKVGGFSLVAVDPATPGQVWAGSTDGTGALMLSRDGGASFAAVPGLPAMVPQHLVFGRDGSLYVTFAGGEQASTLNPSNIKTGAVWKRDGRDGRWHDITPTPPAPGLPGGFSGVDLASDGTLAVSTIDRWAPGDDIYLSRDGGAHWDALSGHARHDPGAYPWLVDYMKGRDTMGHWLADLKFNPFKSDEMIYGTGYGLWISRNLASAKPGEPVTFDFTVGNLEEAATLQMTSPTGGATVLAAFGDVGGGAWEDLARTPPRKGLLTPANETNFSIDYAGAKPGSMVRLVDHGPSYGYTSADGGATWTPFASAAYHPPAPGAPGRRPGVAAISAKGTALVWAPEKDGLYVSKDMGKTWQPSTGIAARADTSYLPVADKAADGLFYVYDQASSAVLASGDGGSSFTTLIAGLPKVESWQKGTLAVVPGRVRDLWLALPMGLFHSPDSKTKVTQMRKVTEAWLVSFGAPAVKDAYPAVFLWGKVMGQEGLWRSDDAGANWVRINSPDQQFGTLRAIAGDMLDPGTLYLAPHGRGIMVGMPANKPLPVAGAAAPMAAAAPAAPAAPATRQIAVDVARDGGPIDRFFDLSIGSDYPGTLRRPENMEQLKLASEELGFRTIRFHDIFHDALGTVKRVNGKIVYDWTAIDALYDDLKARHLRPFVELGFTPDALKTSDQTIFYWKGNTSHPQPGPWRDLVDAFVRHMIARYGQDDVRQWYFEVWNEPNLAGFWENADQQAYFDLYLLTARTIKAIDPQLRVGGPSTAGAAWVPELLAAVKAKGGTIDFVTTHTYGVNGGFLDEMGKDDTKLDPSPQAITGDVRRVRQQIDASAFPGLPLYFTEWSTSYTPRDLVHDSYVSAPYILSKLKSVEGAAQGMSYWVYSDLFEEPGPPTTEFHGGFGLMTKDGIRKPAWFAYKYLHALQGRRVPADDAQSWIARDGRKVAAVVWDFEQPAQPTSNRSFFGKLVPNHPAAPVRLAFSHLAPGRYRYTLHRTGYRANDAYSAYIDMGAPERLTSAQLASLAALAQDKPEASETVTVGADGQLVRDVAMHSNDVTLATLEPGQ</sequence>
<gene>
    <name evidence="10" type="ORF">J2792_003046</name>
</gene>
<dbReference type="PANTHER" id="PTHR43739:SF2">
    <property type="entry name" value="OLIGOXYLOGLUCAN-REDUCING END-SPECIFIC XYLOGLUCANASE-RELATED"/>
    <property type="match status" value="1"/>
</dbReference>
<comment type="caution">
    <text evidence="10">The sequence shown here is derived from an EMBL/GenBank/DDBJ whole genome shotgun (WGS) entry which is preliminary data.</text>
</comment>
<keyword evidence="5" id="KW-0326">Glycosidase</keyword>
<protein>
    <submittedName>
        <fullName evidence="10">Beta-xylosidase/photosystem II stability/assembly factor-like uncharacterized protein</fullName>
    </submittedName>
</protein>
<keyword evidence="3" id="KW-0378">Hydrolase</keyword>
<keyword evidence="2 8" id="KW-0732">Signal</keyword>
<name>A0ABU1MP87_9SPHN</name>
<dbReference type="InterPro" id="IPR052025">
    <property type="entry name" value="Xyloglucanase_GH74"/>
</dbReference>
<organism evidence="10 11">
    <name type="scientific">Novosphingobium capsulatum</name>
    <dbReference type="NCBI Taxonomy" id="13688"/>
    <lineage>
        <taxon>Bacteria</taxon>
        <taxon>Pseudomonadati</taxon>
        <taxon>Pseudomonadota</taxon>
        <taxon>Alphaproteobacteria</taxon>
        <taxon>Sphingomonadales</taxon>
        <taxon>Sphingomonadaceae</taxon>
        <taxon>Novosphingobium</taxon>
    </lineage>
</organism>
<dbReference type="Gene3D" id="2.130.10.10">
    <property type="entry name" value="YVTN repeat-like/Quinoprotein amine dehydrogenase"/>
    <property type="match status" value="2"/>
</dbReference>
<dbReference type="PRINTS" id="PR00745">
    <property type="entry name" value="GLHYDRLASE39"/>
</dbReference>
<dbReference type="InterPro" id="IPR017853">
    <property type="entry name" value="GH"/>
</dbReference>
<feature type="chain" id="PRO_5045960383" evidence="8">
    <location>
        <begin position="32"/>
        <end position="1263"/>
    </location>
</feature>
<keyword evidence="11" id="KW-1185">Reference proteome</keyword>
<feature type="signal peptide" evidence="8">
    <location>
        <begin position="1"/>
        <end position="31"/>
    </location>
</feature>
<comment type="similarity">
    <text evidence="7">Belongs to the glycosyl hydrolase 74 family.</text>
</comment>
<dbReference type="InterPro" id="IPR049166">
    <property type="entry name" value="GH39_cat"/>
</dbReference>
<proteinExistence type="inferred from homology"/>
<evidence type="ECO:0000256" key="4">
    <source>
        <dbReference type="ARBA" id="ARBA00023277"/>
    </source>
</evidence>
<feature type="domain" description="Glycosyl hydrolases family 39 N-terminal catalytic" evidence="9">
    <location>
        <begin position="771"/>
        <end position="1241"/>
    </location>
</feature>